<dbReference type="Pfam" id="PF20078">
    <property type="entry name" value="DUF6473"/>
    <property type="match status" value="1"/>
</dbReference>
<dbReference type="Proteomes" id="UP000064920">
    <property type="component" value="Chromosome"/>
</dbReference>
<dbReference type="OrthoDB" id="7838347at2"/>
<name>A0A0P0ABQ0_9RHOB</name>
<dbReference type="STRING" id="1397108.IMCC12053_1507"/>
<keyword evidence="2" id="KW-1185">Reference proteome</keyword>
<protein>
    <submittedName>
        <fullName evidence="1">Uncharacterized protein</fullName>
    </submittedName>
</protein>
<dbReference type="RefSeq" id="WP_062217388.1">
    <property type="nucleotide sequence ID" value="NZ_CP012023.1"/>
</dbReference>
<proteinExistence type="predicted"/>
<evidence type="ECO:0000313" key="2">
    <source>
        <dbReference type="Proteomes" id="UP000064920"/>
    </source>
</evidence>
<dbReference type="InterPro" id="IPR045524">
    <property type="entry name" value="DUF6473"/>
</dbReference>
<dbReference type="EMBL" id="CP012023">
    <property type="protein sequence ID" value="ALI55454.1"/>
    <property type="molecule type" value="Genomic_DNA"/>
</dbReference>
<evidence type="ECO:0000313" key="1">
    <source>
        <dbReference type="EMBL" id="ALI55454.1"/>
    </source>
</evidence>
<sequence>MAYQYPSEGSLNYLPCRYGKSKLLFRGPQKDLRDDYIAFLGGTETYGKYVPVPFVDLVSAGAQMTTVNLGCVNAGTDVFLNDETVMDMCDASSVTVLQMTGAQNMSNRFYAVHPRRNDRFLRASTLLKTIYREIDFTDFNFTRHLLSTLEAASVEKFAMVRQELKDAWVARMRTMVQRIPGDVVLLWMSDHAPDDKDATNVISGDPLFVDRAMIEEIRPLVKDIVEIVGTRDEIEQGYDLLAFPELEAAAAKEMLGPIVHARAATDIQTALSAIKR</sequence>
<dbReference type="AlphaFoldDB" id="A0A0P0ABQ0"/>
<reference evidence="1 2" key="1">
    <citation type="submission" date="2015-05" db="EMBL/GenBank/DDBJ databases">
        <authorList>
            <person name="Wang D.B."/>
            <person name="Wang M."/>
        </authorList>
    </citation>
    <scope>NUCLEOTIDE SEQUENCE [LARGE SCALE GENOMIC DNA]</scope>
    <source>
        <strain evidence="1 2">IMCC 12053</strain>
    </source>
</reference>
<dbReference type="PATRIC" id="fig|1397108.4.peg.1542"/>
<gene>
    <name evidence="1" type="ORF">IMCC12053_1507</name>
</gene>
<organism evidence="1 2">
    <name type="scientific">Celeribacter marinus</name>
    <dbReference type="NCBI Taxonomy" id="1397108"/>
    <lineage>
        <taxon>Bacteria</taxon>
        <taxon>Pseudomonadati</taxon>
        <taxon>Pseudomonadota</taxon>
        <taxon>Alphaproteobacteria</taxon>
        <taxon>Rhodobacterales</taxon>
        <taxon>Roseobacteraceae</taxon>
        <taxon>Celeribacter</taxon>
    </lineage>
</organism>
<dbReference type="KEGG" id="cmar:IMCC12053_1507"/>
<accession>A0A0P0ABQ0</accession>